<dbReference type="OrthoDB" id="175881at2"/>
<dbReference type="GO" id="GO:0017038">
    <property type="term" value="P:protein import"/>
    <property type="evidence" value="ECO:0007669"/>
    <property type="project" value="TreeGrafter"/>
</dbReference>
<feature type="chain" id="PRO_5013394953" evidence="8">
    <location>
        <begin position="23"/>
        <end position="603"/>
    </location>
</feature>
<evidence type="ECO:0000256" key="6">
    <source>
        <dbReference type="RuleBase" id="RU004057"/>
    </source>
</evidence>
<keyword evidence="8" id="KW-0732">Signal</keyword>
<dbReference type="InterPro" id="IPR050790">
    <property type="entry name" value="ExbB/TolQ_transport"/>
</dbReference>
<keyword evidence="5 7" id="KW-0472">Membrane</keyword>
<dbReference type="InterPro" id="IPR002898">
    <property type="entry name" value="MotA_ExbB_proton_chnl"/>
</dbReference>
<dbReference type="GO" id="GO:0005886">
    <property type="term" value="C:plasma membrane"/>
    <property type="evidence" value="ECO:0007669"/>
    <property type="project" value="UniProtKB-SubCell"/>
</dbReference>
<evidence type="ECO:0000256" key="1">
    <source>
        <dbReference type="ARBA" id="ARBA00004651"/>
    </source>
</evidence>
<sequence length="603" mass="63391">MQRLLALLLFCLSMSTLGVAHAETAWWQADWKYRKPITLDASPNGAALGGNLGRTPVLIRLHTGNFAFDGVAEGGNDLRFIGADGHTVLNHQIEQYDAALGMALVWVDVPTLSGTAAQTIWMYYGNAGAPAAANGQRVFDPDYSAVYHFADSGTEARDTTAYVNTLTGEFKPADGAIIGRAAQLAGTPLHLPGAPSLAVIANGAMTVSAWIKPDQLGPDQAIYARREGDNVFLVGLDNGVPYVRVNDQRSQPIPALVAGQWAHVAVTSSENAVILYVAGREAVRLATGLPAFTGEALLGGDAPAAGAAGDAAAVATAQPFLGVIDEVRVSKVARPATALLVDATAQGAESRLIAFGEDEQSAGVSHFGFILKAMPVDAWVVVIVLGLMLLLSWAIMIAKSRYFGTVAKANEAFTVQYKKVTGAPVASLQELERTGTLAPQIRDNSTLWRLYRIAMDEMDGRGSHHHGLTAAAITSIRASMDAEVTRETERMSKRMNWLSTTIEGAPYIGLFGTVIGIMLVFAVAAMAGAVDINSVAPGMAAALLCTAAGLGVAIPALFGYNWLASRAEAIAADMSVFVDEFTARLAEEFDRTAPAAAARPALA</sequence>
<dbReference type="Pfam" id="PF10102">
    <property type="entry name" value="DUF2341"/>
    <property type="match status" value="1"/>
</dbReference>
<dbReference type="InterPro" id="IPR013320">
    <property type="entry name" value="ConA-like_dom_sf"/>
</dbReference>
<organism evidence="11 12">
    <name type="scientific">Stenotrophomonas maltophilia</name>
    <name type="common">Pseudomonas maltophilia</name>
    <name type="synonym">Xanthomonas maltophilia</name>
    <dbReference type="NCBI Taxonomy" id="40324"/>
    <lineage>
        <taxon>Bacteria</taxon>
        <taxon>Pseudomonadati</taxon>
        <taxon>Pseudomonadota</taxon>
        <taxon>Gammaproteobacteria</taxon>
        <taxon>Lysobacterales</taxon>
        <taxon>Lysobacteraceae</taxon>
        <taxon>Stenotrophomonas</taxon>
        <taxon>Stenotrophomonas maltophilia group</taxon>
    </lineage>
</organism>
<keyword evidence="6" id="KW-0813">Transport</keyword>
<dbReference type="Pfam" id="PF01618">
    <property type="entry name" value="MotA_ExbB"/>
    <property type="match status" value="1"/>
</dbReference>
<evidence type="ECO:0000313" key="12">
    <source>
        <dbReference type="Proteomes" id="UP000198157"/>
    </source>
</evidence>
<comment type="similarity">
    <text evidence="6">Belongs to the exbB/tolQ family.</text>
</comment>
<reference evidence="11 12" key="1">
    <citation type="submission" date="2017-06" db="EMBL/GenBank/DDBJ databases">
        <authorList>
            <person name="Kim H.J."/>
            <person name="Triplett B.A."/>
        </authorList>
    </citation>
    <scope>NUCLEOTIDE SEQUENCE [LARGE SCALE GENOMIC DNA]</scope>
    <source>
        <strain evidence="11 12">13146</strain>
    </source>
</reference>
<evidence type="ECO:0000313" key="11">
    <source>
        <dbReference type="EMBL" id="OWQ53793.1"/>
    </source>
</evidence>
<evidence type="ECO:0000256" key="8">
    <source>
        <dbReference type="SAM" id="SignalP"/>
    </source>
</evidence>
<name>A0A246HNM1_STEMA</name>
<dbReference type="AlphaFoldDB" id="A0A246HNM1"/>
<keyword evidence="2" id="KW-1003">Cell membrane</keyword>
<feature type="domain" description="MotA/TolQ/ExbB proton channel" evidence="9">
    <location>
        <begin position="471"/>
        <end position="574"/>
    </location>
</feature>
<dbReference type="InterPro" id="IPR018765">
    <property type="entry name" value="DUF2341"/>
</dbReference>
<evidence type="ECO:0000256" key="2">
    <source>
        <dbReference type="ARBA" id="ARBA00022475"/>
    </source>
</evidence>
<evidence type="ECO:0000256" key="7">
    <source>
        <dbReference type="SAM" id="Phobius"/>
    </source>
</evidence>
<feature type="domain" description="DUF2341" evidence="10">
    <location>
        <begin position="75"/>
        <end position="160"/>
    </location>
</feature>
<feature type="transmembrane region" description="Helical" evidence="7">
    <location>
        <begin position="504"/>
        <end position="527"/>
    </location>
</feature>
<evidence type="ECO:0000256" key="4">
    <source>
        <dbReference type="ARBA" id="ARBA00022989"/>
    </source>
</evidence>
<protein>
    <submittedName>
        <fullName evidence="11">Biopolymer transporter ExbB</fullName>
    </submittedName>
</protein>
<dbReference type="Pfam" id="PF13385">
    <property type="entry name" value="Laminin_G_3"/>
    <property type="match status" value="1"/>
</dbReference>
<keyword evidence="6" id="KW-0653">Protein transport</keyword>
<dbReference type="SUPFAM" id="SSF49899">
    <property type="entry name" value="Concanavalin A-like lectins/glucanases"/>
    <property type="match status" value="1"/>
</dbReference>
<dbReference type="PANTHER" id="PTHR30625:SF3">
    <property type="entry name" value="TOL-PAL SYSTEM PROTEIN TOLQ"/>
    <property type="match status" value="1"/>
</dbReference>
<gene>
    <name evidence="11" type="ORF">CEE60_08925</name>
</gene>
<proteinExistence type="inferred from homology"/>
<comment type="subcellular location">
    <subcellularLocation>
        <location evidence="1">Cell membrane</location>
        <topology evidence="1">Multi-pass membrane protein</topology>
    </subcellularLocation>
    <subcellularLocation>
        <location evidence="6">Membrane</location>
        <topology evidence="6">Multi-pass membrane protein</topology>
    </subcellularLocation>
</comment>
<keyword evidence="4 7" id="KW-1133">Transmembrane helix</keyword>
<evidence type="ECO:0000256" key="3">
    <source>
        <dbReference type="ARBA" id="ARBA00022692"/>
    </source>
</evidence>
<evidence type="ECO:0000256" key="5">
    <source>
        <dbReference type="ARBA" id="ARBA00023136"/>
    </source>
</evidence>
<dbReference type="EMBL" id="NIVS01000020">
    <property type="protein sequence ID" value="OWQ53793.1"/>
    <property type="molecule type" value="Genomic_DNA"/>
</dbReference>
<evidence type="ECO:0000259" key="9">
    <source>
        <dbReference type="Pfam" id="PF01618"/>
    </source>
</evidence>
<accession>A0A246HNM1</accession>
<feature type="signal peptide" evidence="8">
    <location>
        <begin position="1"/>
        <end position="22"/>
    </location>
</feature>
<dbReference type="PANTHER" id="PTHR30625">
    <property type="entry name" value="PROTEIN TOLQ"/>
    <property type="match status" value="1"/>
</dbReference>
<evidence type="ECO:0000259" key="10">
    <source>
        <dbReference type="Pfam" id="PF10102"/>
    </source>
</evidence>
<comment type="caution">
    <text evidence="11">The sequence shown here is derived from an EMBL/GenBank/DDBJ whole genome shotgun (WGS) entry which is preliminary data.</text>
</comment>
<feature type="transmembrane region" description="Helical" evidence="7">
    <location>
        <begin position="378"/>
        <end position="398"/>
    </location>
</feature>
<dbReference type="Proteomes" id="UP000198157">
    <property type="component" value="Unassembled WGS sequence"/>
</dbReference>
<dbReference type="Gene3D" id="2.60.120.200">
    <property type="match status" value="1"/>
</dbReference>
<feature type="transmembrane region" description="Helical" evidence="7">
    <location>
        <begin position="539"/>
        <end position="560"/>
    </location>
</feature>
<keyword evidence="3 7" id="KW-0812">Transmembrane</keyword>